<dbReference type="GeneID" id="83211516"/>
<organism evidence="1 2">
    <name type="scientific">Lichtheimia ornata</name>
    <dbReference type="NCBI Taxonomy" id="688661"/>
    <lineage>
        <taxon>Eukaryota</taxon>
        <taxon>Fungi</taxon>
        <taxon>Fungi incertae sedis</taxon>
        <taxon>Mucoromycota</taxon>
        <taxon>Mucoromycotina</taxon>
        <taxon>Mucoromycetes</taxon>
        <taxon>Mucorales</taxon>
        <taxon>Lichtheimiaceae</taxon>
        <taxon>Lichtheimia</taxon>
    </lineage>
</organism>
<keyword evidence="2" id="KW-1185">Reference proteome</keyword>
<protein>
    <submittedName>
        <fullName evidence="1">Uncharacterized protein</fullName>
    </submittedName>
</protein>
<evidence type="ECO:0000313" key="1">
    <source>
        <dbReference type="EMBL" id="KAJ8660243.1"/>
    </source>
</evidence>
<dbReference type="EMBL" id="JARTCD010000014">
    <property type="protein sequence ID" value="KAJ8660243.1"/>
    <property type="molecule type" value="Genomic_DNA"/>
</dbReference>
<gene>
    <name evidence="1" type="ORF">O0I10_004103</name>
</gene>
<proteinExistence type="predicted"/>
<comment type="caution">
    <text evidence="1">The sequence shown here is derived from an EMBL/GenBank/DDBJ whole genome shotgun (WGS) entry which is preliminary data.</text>
</comment>
<dbReference type="Proteomes" id="UP001234581">
    <property type="component" value="Unassembled WGS sequence"/>
</dbReference>
<dbReference type="AlphaFoldDB" id="A0AAD7V6I8"/>
<reference evidence="1 2" key="1">
    <citation type="submission" date="2023-03" db="EMBL/GenBank/DDBJ databases">
        <title>Genome sequence of Lichtheimia ornata CBS 291.66.</title>
        <authorList>
            <person name="Mohabir J.T."/>
            <person name="Shea T.P."/>
            <person name="Kurbessoian T."/>
            <person name="Berby B."/>
            <person name="Fontaine J."/>
            <person name="Livny J."/>
            <person name="Gnirke A."/>
            <person name="Stajich J.E."/>
            <person name="Cuomo C.A."/>
        </authorList>
    </citation>
    <scope>NUCLEOTIDE SEQUENCE [LARGE SCALE GENOMIC DNA]</scope>
    <source>
        <strain evidence="1">CBS 291.66</strain>
    </source>
</reference>
<evidence type="ECO:0000313" key="2">
    <source>
        <dbReference type="Proteomes" id="UP001234581"/>
    </source>
</evidence>
<dbReference type="RefSeq" id="XP_058345156.1">
    <property type="nucleotide sequence ID" value="XM_058484168.1"/>
</dbReference>
<name>A0AAD7V6I8_9FUNG</name>
<sequence>MAQASIPIRHGTILLLVQTPKGYRVYSLHGSRKEYVFTEPLLGMLARRRRLSLLSYIEFMVVYARWMVHWIYKARPVAYNETAAAQYGWHGDRVVRCKDAIEKYLMNGLGYIIMTQRDPTRILVEIGNIHGKKVQQDSLWNPRPLAVVFPYSKSTVAGSLRLSTKHPDLCKLKPSLDKRPIKLGWSCQKDWWSRCVDLKQRMPI</sequence>
<accession>A0AAD7V6I8</accession>